<accession>A0A2T6C138</accession>
<dbReference type="OrthoDB" id="1163613at2"/>
<proteinExistence type="predicted"/>
<dbReference type="AlphaFoldDB" id="A0A2T6C138"/>
<dbReference type="Proteomes" id="UP000244090">
    <property type="component" value="Unassembled WGS sequence"/>
</dbReference>
<evidence type="ECO:0000313" key="2">
    <source>
        <dbReference type="Proteomes" id="UP000244090"/>
    </source>
</evidence>
<protein>
    <submittedName>
        <fullName evidence="1">Cys-rich repeat protein</fullName>
    </submittedName>
</protein>
<gene>
    <name evidence="1" type="ORF">C8N46_103129</name>
</gene>
<name>A0A2T6C138_9FLAO</name>
<reference evidence="1 2" key="1">
    <citation type="submission" date="2018-04" db="EMBL/GenBank/DDBJ databases">
        <title>Genomic Encyclopedia of Archaeal and Bacterial Type Strains, Phase II (KMG-II): from individual species to whole genera.</title>
        <authorList>
            <person name="Goeker M."/>
        </authorList>
    </citation>
    <scope>NUCLEOTIDE SEQUENCE [LARGE SCALE GENOMIC DNA]</scope>
    <source>
        <strain evidence="1 2">DSM 25731</strain>
    </source>
</reference>
<dbReference type="RefSeq" id="WP_158269101.1">
    <property type="nucleotide sequence ID" value="NZ_QBKT01000003.1"/>
</dbReference>
<comment type="caution">
    <text evidence="1">The sequence shown here is derived from an EMBL/GenBank/DDBJ whole genome shotgun (WGS) entry which is preliminary data.</text>
</comment>
<evidence type="ECO:0000313" key="1">
    <source>
        <dbReference type="EMBL" id="PTX62031.1"/>
    </source>
</evidence>
<keyword evidence="2" id="KW-1185">Reference proteome</keyword>
<sequence length="50" mass="5471">MLKNIANLSGSKVIEKSKQKNIAGGYYPPYCTRDSDCPGGRCIGGWRCAY</sequence>
<organism evidence="1 2">
    <name type="scientific">Kordia periserrulae</name>
    <dbReference type="NCBI Taxonomy" id="701523"/>
    <lineage>
        <taxon>Bacteria</taxon>
        <taxon>Pseudomonadati</taxon>
        <taxon>Bacteroidota</taxon>
        <taxon>Flavobacteriia</taxon>
        <taxon>Flavobacteriales</taxon>
        <taxon>Flavobacteriaceae</taxon>
        <taxon>Kordia</taxon>
    </lineage>
</organism>
<dbReference type="EMBL" id="QBKT01000003">
    <property type="protein sequence ID" value="PTX62031.1"/>
    <property type="molecule type" value="Genomic_DNA"/>
</dbReference>